<protein>
    <submittedName>
        <fullName evidence="2">Uncharacterized protein</fullName>
    </submittedName>
</protein>
<reference evidence="2 3" key="1">
    <citation type="submission" date="2019-05" db="EMBL/GenBank/DDBJ databases">
        <title>Another draft genome of Portunus trituberculatus and its Hox gene families provides insights of decapod evolution.</title>
        <authorList>
            <person name="Jeong J.-H."/>
            <person name="Song I."/>
            <person name="Kim S."/>
            <person name="Choi T."/>
            <person name="Kim D."/>
            <person name="Ryu S."/>
            <person name="Kim W."/>
        </authorList>
    </citation>
    <scope>NUCLEOTIDE SEQUENCE [LARGE SCALE GENOMIC DNA]</scope>
    <source>
        <tissue evidence="2">Muscle</tissue>
    </source>
</reference>
<evidence type="ECO:0000313" key="3">
    <source>
        <dbReference type="Proteomes" id="UP000324222"/>
    </source>
</evidence>
<feature type="region of interest" description="Disordered" evidence="1">
    <location>
        <begin position="1"/>
        <end position="25"/>
    </location>
</feature>
<dbReference type="AlphaFoldDB" id="A0A5B7HKH7"/>
<sequence>MTLGQSGLQLRDREGDIKSLPSSGRKLEPERFHSLAVACAWGCRILPGDTGKVLRKQVGDSLRICHRLPSRQQDWRARCRILPSNSPDFIEYIRERGVNING</sequence>
<comment type="caution">
    <text evidence="2">The sequence shown here is derived from an EMBL/GenBank/DDBJ whole genome shotgun (WGS) entry which is preliminary data.</text>
</comment>
<evidence type="ECO:0000256" key="1">
    <source>
        <dbReference type="SAM" id="MobiDB-lite"/>
    </source>
</evidence>
<gene>
    <name evidence="2" type="ORF">E2C01_064500</name>
</gene>
<dbReference type="EMBL" id="VSRR010030830">
    <property type="protein sequence ID" value="MPC70259.1"/>
    <property type="molecule type" value="Genomic_DNA"/>
</dbReference>
<proteinExistence type="predicted"/>
<organism evidence="2 3">
    <name type="scientific">Portunus trituberculatus</name>
    <name type="common">Swimming crab</name>
    <name type="synonym">Neptunus trituberculatus</name>
    <dbReference type="NCBI Taxonomy" id="210409"/>
    <lineage>
        <taxon>Eukaryota</taxon>
        <taxon>Metazoa</taxon>
        <taxon>Ecdysozoa</taxon>
        <taxon>Arthropoda</taxon>
        <taxon>Crustacea</taxon>
        <taxon>Multicrustacea</taxon>
        <taxon>Malacostraca</taxon>
        <taxon>Eumalacostraca</taxon>
        <taxon>Eucarida</taxon>
        <taxon>Decapoda</taxon>
        <taxon>Pleocyemata</taxon>
        <taxon>Brachyura</taxon>
        <taxon>Eubrachyura</taxon>
        <taxon>Portunoidea</taxon>
        <taxon>Portunidae</taxon>
        <taxon>Portuninae</taxon>
        <taxon>Portunus</taxon>
    </lineage>
</organism>
<keyword evidence="3" id="KW-1185">Reference proteome</keyword>
<accession>A0A5B7HKH7</accession>
<evidence type="ECO:0000313" key="2">
    <source>
        <dbReference type="EMBL" id="MPC70259.1"/>
    </source>
</evidence>
<dbReference type="Proteomes" id="UP000324222">
    <property type="component" value="Unassembled WGS sequence"/>
</dbReference>
<name>A0A5B7HKH7_PORTR</name>